<dbReference type="Proteomes" id="UP001335648">
    <property type="component" value="Unassembled WGS sequence"/>
</dbReference>
<proteinExistence type="predicted"/>
<gene>
    <name evidence="1" type="ORF">CesoFtcFv8_024776</name>
</gene>
<evidence type="ECO:0000313" key="2">
    <source>
        <dbReference type="Proteomes" id="UP001335648"/>
    </source>
</evidence>
<evidence type="ECO:0000313" key="1">
    <source>
        <dbReference type="EMBL" id="KAK5877252.1"/>
    </source>
</evidence>
<reference evidence="1 2" key="1">
    <citation type="journal article" date="2023" name="Mol. Biol. Evol.">
        <title>Genomics of Secondarily Temperate Adaptation in the Only Non-Antarctic Icefish.</title>
        <authorList>
            <person name="Rivera-Colon A.G."/>
            <person name="Rayamajhi N."/>
            <person name="Minhas B.F."/>
            <person name="Madrigal G."/>
            <person name="Bilyk K.T."/>
            <person name="Yoon V."/>
            <person name="Hune M."/>
            <person name="Gregory S."/>
            <person name="Cheng C.H.C."/>
            <person name="Catchen J.M."/>
        </authorList>
    </citation>
    <scope>NUCLEOTIDE SEQUENCE [LARGE SCALE GENOMIC DNA]</scope>
    <source>
        <strain evidence="1">JC2023a</strain>
    </source>
</reference>
<keyword evidence="2" id="KW-1185">Reference proteome</keyword>
<dbReference type="EMBL" id="JAULUE010002066">
    <property type="protein sequence ID" value="KAK5877252.1"/>
    <property type="molecule type" value="Genomic_DNA"/>
</dbReference>
<name>A0AAN8GAT2_9TELE</name>
<sequence length="161" mass="17250">MKGEGNRRRRTDENWLANGDDALLRETQLTAAFVFITMLGIQLPPPPPPPVPVQSTENAGVYSSIINYSLCKEAQVWVRAAGMWGCSCTPSPLGVSLGFGREDGESVGGSIDASGLEERSEGVLFSQCTHGNTLCSISTLHGVSVMQCAQTSHNGFQFVME</sequence>
<accession>A0AAN8GAT2</accession>
<organism evidence="1 2">
    <name type="scientific">Champsocephalus esox</name>
    <name type="common">pike icefish</name>
    <dbReference type="NCBI Taxonomy" id="159716"/>
    <lineage>
        <taxon>Eukaryota</taxon>
        <taxon>Metazoa</taxon>
        <taxon>Chordata</taxon>
        <taxon>Craniata</taxon>
        <taxon>Vertebrata</taxon>
        <taxon>Euteleostomi</taxon>
        <taxon>Actinopterygii</taxon>
        <taxon>Neopterygii</taxon>
        <taxon>Teleostei</taxon>
        <taxon>Neoteleostei</taxon>
        <taxon>Acanthomorphata</taxon>
        <taxon>Eupercaria</taxon>
        <taxon>Perciformes</taxon>
        <taxon>Notothenioidei</taxon>
        <taxon>Channichthyidae</taxon>
        <taxon>Champsocephalus</taxon>
    </lineage>
</organism>
<protein>
    <submittedName>
        <fullName evidence="1">Uncharacterized protein</fullName>
    </submittedName>
</protein>
<dbReference type="AlphaFoldDB" id="A0AAN8GAT2"/>
<comment type="caution">
    <text evidence="1">The sequence shown here is derived from an EMBL/GenBank/DDBJ whole genome shotgun (WGS) entry which is preliminary data.</text>
</comment>